<dbReference type="InterPro" id="IPR011761">
    <property type="entry name" value="ATP-grasp"/>
</dbReference>
<dbReference type="Gene3D" id="3.30.470.20">
    <property type="entry name" value="ATP-grasp fold, B domain"/>
    <property type="match status" value="1"/>
</dbReference>
<dbReference type="RefSeq" id="WP_071893246.1">
    <property type="nucleotide sequence ID" value="NZ_CP018135.1"/>
</dbReference>
<protein>
    <submittedName>
        <fullName evidence="4">GNAT family N-acetyltransferase</fullName>
    </submittedName>
</protein>
<gene>
    <name evidence="4" type="ORF">BHE16_00630</name>
</gene>
<dbReference type="InterPro" id="IPR016102">
    <property type="entry name" value="Succinyl-CoA_synth-like"/>
</dbReference>
<evidence type="ECO:0000313" key="5">
    <source>
        <dbReference type="Proteomes" id="UP000183530"/>
    </source>
</evidence>
<dbReference type="Pfam" id="PF13380">
    <property type="entry name" value="CoA_binding_2"/>
    <property type="match status" value="1"/>
</dbReference>
<feature type="domain" description="ATP-grasp" evidence="2">
    <location>
        <begin position="672"/>
        <end position="882"/>
    </location>
</feature>
<proteinExistence type="predicted"/>
<dbReference type="Proteomes" id="UP000183530">
    <property type="component" value="Chromosome"/>
</dbReference>
<dbReference type="AlphaFoldDB" id="A0A1L2ZL61"/>
<dbReference type="InterPro" id="IPR000182">
    <property type="entry name" value="GNAT_dom"/>
</dbReference>
<name>A0A1L2ZL61_9MICC</name>
<dbReference type="GO" id="GO:0046872">
    <property type="term" value="F:metal ion binding"/>
    <property type="evidence" value="ECO:0007669"/>
    <property type="project" value="InterPro"/>
</dbReference>
<keyword evidence="5" id="KW-1185">Reference proteome</keyword>
<dbReference type="PANTHER" id="PTHR42793">
    <property type="entry name" value="COA BINDING DOMAIN CONTAINING PROTEIN"/>
    <property type="match status" value="1"/>
</dbReference>
<feature type="domain" description="N-acetyltransferase" evidence="3">
    <location>
        <begin position="26"/>
        <end position="177"/>
    </location>
</feature>
<dbReference type="InterPro" id="IPR032875">
    <property type="entry name" value="Succ_CoA_lig_flav_dom"/>
</dbReference>
<dbReference type="InterPro" id="IPR036291">
    <property type="entry name" value="NAD(P)-bd_dom_sf"/>
</dbReference>
<dbReference type="Gene3D" id="3.40.50.261">
    <property type="entry name" value="Succinyl-CoA synthetase domains"/>
    <property type="match status" value="2"/>
</dbReference>
<reference evidence="4 5" key="1">
    <citation type="submission" date="2016-11" db="EMBL/GenBank/DDBJ databases">
        <title>Genome sequencing of Zhihengliuella aestuarii B18 antagonistic to Plasmodiophora brassicae.</title>
        <authorList>
            <person name="Luo Y."/>
        </authorList>
    </citation>
    <scope>NUCLEOTIDE SEQUENCE [LARGE SCALE GENOMIC DNA]</scope>
    <source>
        <strain evidence="4 5">B18</strain>
    </source>
</reference>
<dbReference type="Pfam" id="PF00583">
    <property type="entry name" value="Acetyltransf_1"/>
    <property type="match status" value="1"/>
</dbReference>
<dbReference type="Gene3D" id="3.40.630.30">
    <property type="match status" value="1"/>
</dbReference>
<dbReference type="PROSITE" id="PS51186">
    <property type="entry name" value="GNAT"/>
    <property type="match status" value="1"/>
</dbReference>
<dbReference type="Pfam" id="PF13607">
    <property type="entry name" value="Succ_CoA_lig"/>
    <property type="match status" value="1"/>
</dbReference>
<dbReference type="SUPFAM" id="SSF56059">
    <property type="entry name" value="Glutathione synthetase ATP-binding domain-like"/>
    <property type="match status" value="1"/>
</dbReference>
<dbReference type="PANTHER" id="PTHR42793:SF1">
    <property type="entry name" value="PEPTIDYL-LYSINE N-ACETYLTRANSFERASE PATZ"/>
    <property type="match status" value="1"/>
</dbReference>
<evidence type="ECO:0000313" key="4">
    <source>
        <dbReference type="EMBL" id="APF39771.1"/>
    </source>
</evidence>
<dbReference type="Gene3D" id="3.40.50.720">
    <property type="entry name" value="NAD(P)-binding Rossmann-like Domain"/>
    <property type="match status" value="1"/>
</dbReference>
<dbReference type="PROSITE" id="PS50975">
    <property type="entry name" value="ATP_GRASP"/>
    <property type="match status" value="1"/>
</dbReference>
<dbReference type="SMART" id="SM00881">
    <property type="entry name" value="CoA_binding"/>
    <property type="match status" value="1"/>
</dbReference>
<dbReference type="InterPro" id="IPR016181">
    <property type="entry name" value="Acyl_CoA_acyltransferase"/>
</dbReference>
<sequence length="892" mass="96400">MVDGQKSPGYPAHWEADVVLKDGSTAHIRPITPQDAAGLEALHAGQSETSIYLRFFTYKARLTEKELKRFTEVDHKSRVALIVERSNAIIGVGRYDRLDDPEEAEVAFNISDAFQGQGLGSILIEHLAAAARENGIERFSAEVLPENRKMITVFNETGFDVKRHFDDGVVMVEFPIDPTEKSRAVMESREHRAEAKSLVDLLNPRSVAVIGASRDWGTVGYSFMEHIVDGGFEGPVYAVNPEALELAGTFSYSRLSEVPGPVDLAVVSVPRDQIMGVARDCAAAGVRGMLVATAGFDDGGSGLEVQRELVRVARVNGMRVIGPASLGIVNTDPAVKLNASMAPGLPREGGLALFSQSAAIGAILYAAASRSGLGISSIVSAGNRADMSGNDAMQYWEDDERTKVVGLYLESFGNPRKFSRIARRLSQKKPVIVAKSDVMGLRLPPGHEVRATQAPLGAVDAMLEQSGVIRVGTYEQLMDVAQIIESQPLPAGDGLGVLSNSRALGRVVADNAETKGLKVAVHDHDLSLNDGLTRSLPRLKHHLMTVLEREDVHTAVVTLLPSPGITERAVAEAIEQVGAETGKTVITVFAGITDPTAPVDGLFGKLPCFSSPGRATNALAQIVRYVQWRRRDFGSFAEPEDINLNRAEDLVHEWSQRANGTELVQLSDEAASELLECYGITMVPSAKFADADAGVAAANRLGWPVVLKTQDQYLRHRLDLGGVQLNIPDEASLRHNIMRMTEVMEPYGATKLEVQHMVDAGQGTILRAIEDPLLGPLVSFGISGDAVLLLDDWAHGIPPLSSTDVSEFVRSPQASRKLFGYEGVPPVNIDLLENIVRRIAILKDNHPEVALLEINPLVASERTVSVLSVDIRVADAARRTDSARRAVSTHSY</sequence>
<dbReference type="Pfam" id="PF13549">
    <property type="entry name" value="ATP-grasp_5"/>
    <property type="match status" value="1"/>
</dbReference>
<evidence type="ECO:0000259" key="2">
    <source>
        <dbReference type="PROSITE" id="PS50975"/>
    </source>
</evidence>
<dbReference type="SUPFAM" id="SSF52210">
    <property type="entry name" value="Succinyl-CoA synthetase domains"/>
    <property type="match status" value="2"/>
</dbReference>
<keyword evidence="1" id="KW-0067">ATP-binding</keyword>
<evidence type="ECO:0000259" key="3">
    <source>
        <dbReference type="PROSITE" id="PS51186"/>
    </source>
</evidence>
<dbReference type="CDD" id="cd04301">
    <property type="entry name" value="NAT_SF"/>
    <property type="match status" value="1"/>
</dbReference>
<dbReference type="GO" id="GO:0005524">
    <property type="term" value="F:ATP binding"/>
    <property type="evidence" value="ECO:0007669"/>
    <property type="project" value="UniProtKB-UniRule"/>
</dbReference>
<accession>A0A1L2ZL61</accession>
<evidence type="ECO:0000256" key="1">
    <source>
        <dbReference type="PROSITE-ProRule" id="PRU00409"/>
    </source>
</evidence>
<dbReference type="InterPro" id="IPR003781">
    <property type="entry name" value="CoA-bd"/>
</dbReference>
<keyword evidence="1" id="KW-0547">Nucleotide-binding</keyword>
<dbReference type="SUPFAM" id="SSF55729">
    <property type="entry name" value="Acyl-CoA N-acyltransferases (Nat)"/>
    <property type="match status" value="1"/>
</dbReference>
<dbReference type="Gene3D" id="3.30.1490.20">
    <property type="entry name" value="ATP-grasp fold, A domain"/>
    <property type="match status" value="1"/>
</dbReference>
<dbReference type="InterPro" id="IPR013815">
    <property type="entry name" value="ATP_grasp_subdomain_1"/>
</dbReference>
<dbReference type="STRING" id="556325.BHE16_00630"/>
<organism evidence="4 5">
    <name type="scientific">Neomicrococcus aestuarii</name>
    <dbReference type="NCBI Taxonomy" id="556325"/>
    <lineage>
        <taxon>Bacteria</taxon>
        <taxon>Bacillati</taxon>
        <taxon>Actinomycetota</taxon>
        <taxon>Actinomycetes</taxon>
        <taxon>Micrococcales</taxon>
        <taxon>Micrococcaceae</taxon>
        <taxon>Neomicrococcus</taxon>
    </lineage>
</organism>
<dbReference type="OrthoDB" id="190266at2"/>
<dbReference type="SUPFAM" id="SSF51735">
    <property type="entry name" value="NAD(P)-binding Rossmann-fold domains"/>
    <property type="match status" value="1"/>
</dbReference>
<dbReference type="EMBL" id="CP018135">
    <property type="protein sequence ID" value="APF39771.1"/>
    <property type="molecule type" value="Genomic_DNA"/>
</dbReference>
<keyword evidence="4" id="KW-0808">Transferase</keyword>
<dbReference type="GO" id="GO:0016747">
    <property type="term" value="F:acyltransferase activity, transferring groups other than amino-acyl groups"/>
    <property type="evidence" value="ECO:0007669"/>
    <property type="project" value="InterPro"/>
</dbReference>
<dbReference type="KEGG" id="nae:BHE16_00630"/>